<gene>
    <name evidence="1" type="ORF">MRB53_012961</name>
</gene>
<evidence type="ECO:0000313" key="1">
    <source>
        <dbReference type="EMBL" id="KAJ8638694.1"/>
    </source>
</evidence>
<protein>
    <submittedName>
        <fullName evidence="1">Uncharacterized protein</fullName>
    </submittedName>
</protein>
<evidence type="ECO:0000313" key="2">
    <source>
        <dbReference type="Proteomes" id="UP001234297"/>
    </source>
</evidence>
<dbReference type="Proteomes" id="UP001234297">
    <property type="component" value="Chromosome 3"/>
</dbReference>
<organism evidence="1 2">
    <name type="scientific">Persea americana</name>
    <name type="common">Avocado</name>
    <dbReference type="NCBI Taxonomy" id="3435"/>
    <lineage>
        <taxon>Eukaryota</taxon>
        <taxon>Viridiplantae</taxon>
        <taxon>Streptophyta</taxon>
        <taxon>Embryophyta</taxon>
        <taxon>Tracheophyta</taxon>
        <taxon>Spermatophyta</taxon>
        <taxon>Magnoliopsida</taxon>
        <taxon>Magnoliidae</taxon>
        <taxon>Laurales</taxon>
        <taxon>Lauraceae</taxon>
        <taxon>Persea</taxon>
    </lineage>
</organism>
<reference evidence="1 2" key="1">
    <citation type="journal article" date="2022" name="Hortic Res">
        <title>A haplotype resolved chromosomal level avocado genome allows analysis of novel avocado genes.</title>
        <authorList>
            <person name="Nath O."/>
            <person name="Fletcher S.J."/>
            <person name="Hayward A."/>
            <person name="Shaw L.M."/>
            <person name="Masouleh A.K."/>
            <person name="Furtado A."/>
            <person name="Henry R.J."/>
            <person name="Mitter N."/>
        </authorList>
    </citation>
    <scope>NUCLEOTIDE SEQUENCE [LARGE SCALE GENOMIC DNA]</scope>
    <source>
        <strain evidence="2">cv. Hass</strain>
    </source>
</reference>
<dbReference type="EMBL" id="CM056811">
    <property type="protein sequence ID" value="KAJ8638694.1"/>
    <property type="molecule type" value="Genomic_DNA"/>
</dbReference>
<keyword evidence="2" id="KW-1185">Reference proteome</keyword>
<comment type="caution">
    <text evidence="1">The sequence shown here is derived from an EMBL/GenBank/DDBJ whole genome shotgun (WGS) entry which is preliminary data.</text>
</comment>
<accession>A0ACC2LZ38</accession>
<name>A0ACC2LZ38_PERAE</name>
<sequence length="75" mass="8302">MHVCCWESSAHGISIWSLMTSIKSRRDVSACVLENKQLEAAEVLLGCNKDPGESEGFGKPRARRQFQAMDSHIAP</sequence>
<proteinExistence type="predicted"/>